<dbReference type="InterPro" id="IPR001764">
    <property type="entry name" value="Glyco_hydro_3_N"/>
</dbReference>
<evidence type="ECO:0000259" key="8">
    <source>
        <dbReference type="SMART" id="SM01217"/>
    </source>
</evidence>
<reference evidence="9 10" key="1">
    <citation type="submission" date="2017-07" db="EMBL/GenBank/DDBJ databases">
        <title>An improved, manually edited Actinidia chinensis var. chinensis (kiwifruit) genome highlights the challenges associated with draft genomes and gene prediction in plants.</title>
        <authorList>
            <person name="Pilkington S."/>
            <person name="Crowhurst R."/>
            <person name="Hilario E."/>
            <person name="Nardozza S."/>
            <person name="Fraser L."/>
            <person name="Peng Y."/>
            <person name="Gunaseelan K."/>
            <person name="Simpson R."/>
            <person name="Tahir J."/>
            <person name="Deroles S."/>
            <person name="Templeton K."/>
            <person name="Luo Z."/>
            <person name="Davy M."/>
            <person name="Cheng C."/>
            <person name="Mcneilage M."/>
            <person name="Scaglione D."/>
            <person name="Liu Y."/>
            <person name="Zhang Q."/>
            <person name="Datson P."/>
            <person name="De Silva N."/>
            <person name="Gardiner S."/>
            <person name="Bassett H."/>
            <person name="Chagne D."/>
            <person name="Mccallum J."/>
            <person name="Dzierzon H."/>
            <person name="Deng C."/>
            <person name="Wang Y.-Y."/>
            <person name="Barron N."/>
            <person name="Manako K."/>
            <person name="Bowen J."/>
            <person name="Foster T."/>
            <person name="Erridge Z."/>
            <person name="Tiffin H."/>
            <person name="Waite C."/>
            <person name="Davies K."/>
            <person name="Grierson E."/>
            <person name="Laing W."/>
            <person name="Kirk R."/>
            <person name="Chen X."/>
            <person name="Wood M."/>
            <person name="Montefiori M."/>
            <person name="Brummell D."/>
            <person name="Schwinn K."/>
            <person name="Catanach A."/>
            <person name="Fullerton C."/>
            <person name="Li D."/>
            <person name="Meiyalaghan S."/>
            <person name="Nieuwenhuizen N."/>
            <person name="Read N."/>
            <person name="Prakash R."/>
            <person name="Hunter D."/>
            <person name="Zhang H."/>
            <person name="Mckenzie M."/>
            <person name="Knabel M."/>
            <person name="Harris A."/>
            <person name="Allan A."/>
            <person name="Chen A."/>
            <person name="Janssen B."/>
            <person name="Plunkett B."/>
            <person name="Dwamena C."/>
            <person name="Voogd C."/>
            <person name="Leif D."/>
            <person name="Lafferty D."/>
            <person name="Souleyre E."/>
            <person name="Varkonyi-Gasic E."/>
            <person name="Gambi F."/>
            <person name="Hanley J."/>
            <person name="Yao J.-L."/>
            <person name="Cheung J."/>
            <person name="David K."/>
            <person name="Warren B."/>
            <person name="Marsh K."/>
            <person name="Snowden K."/>
            <person name="Lin-Wang K."/>
            <person name="Brian L."/>
            <person name="Martinez-Sanchez M."/>
            <person name="Wang M."/>
            <person name="Ileperuma N."/>
            <person name="Macnee N."/>
            <person name="Campin R."/>
            <person name="Mcatee P."/>
            <person name="Drummond R."/>
            <person name="Espley R."/>
            <person name="Ireland H."/>
            <person name="Wu R."/>
            <person name="Atkinson R."/>
            <person name="Karunairetnam S."/>
            <person name="Bulley S."/>
            <person name="Chunkath S."/>
            <person name="Hanley Z."/>
            <person name="Storey R."/>
            <person name="Thrimawithana A."/>
            <person name="Thomson S."/>
            <person name="David C."/>
            <person name="Testolin R."/>
        </authorList>
    </citation>
    <scope>NUCLEOTIDE SEQUENCE [LARGE SCALE GENOMIC DNA]</scope>
    <source>
        <strain evidence="10">cv. Red5</strain>
        <tissue evidence="9">Young leaf</tissue>
    </source>
</reference>
<accession>A0A2R6RKT0</accession>
<dbReference type="FunCoup" id="A0A2R6RKT0">
    <property type="interactions" value="1982"/>
</dbReference>
<dbReference type="FunFam" id="3.40.50.1700:FF:000001">
    <property type="entry name" value="probable beta-D-xylosidase 2"/>
    <property type="match status" value="1"/>
</dbReference>
<dbReference type="SUPFAM" id="SSF52279">
    <property type="entry name" value="Beta-D-glucan exohydrolase, C-terminal domain"/>
    <property type="match status" value="1"/>
</dbReference>
<keyword evidence="6" id="KW-0326">Glycosidase</keyword>
<gene>
    <name evidence="9" type="ORF">CEY00_Acc05922</name>
</gene>
<keyword evidence="2" id="KW-0964">Secreted</keyword>
<sequence>MSPPKWQLKWKLPFLFIFLHTLTLSTSKPITANPHPKFPCAPPHHNLYPFCNVSLPTASRAQSVLSLLTLPEKIRQLCSNASAVPRLGLPPYLWWSESVHGVAANGPGVNFAGPIESATNFPQVLVAAASFNRTLWRAIAAAIGVEARAMYNVGQAGLTFWAPDVNLFVDPRWGRGQETPGEDPMVASAYGIEYVRAFQGDGGGGIWNGVGEKRVMMGEEREAESDDGLMLSACCKHFTAYDLENWGSFARYNFNAIVTAQDLEDTYQPPFRSCIQQGKASCLMCSYNAVNGIPACADKDLLQKARDEWGFKGYITSDCDAVATIYEYQHYTKSPEDAVAVALKAGTDINCGTYLRRHTQSAIDKGKVQEEDIDRALLNLFSVQIRLGLYDGDPLKGKFGKLGPQDVCTSKHKSLALEAVRQGIVLLKNEKKFLPLNKNRVSSLAIIGPMANRTDLGGGYTGVPCNPKSLLDAFPTYGKKTSYAAGCLDGVPCTSNAGFIEAVSIAKEADFVIVVVGLDLSQETEDHDRYSLLLPGYQMALVTTIAAVTQKPLVLVLTGGGPLDVSFAEGDPRIASILWIGYPGEAGGKALAEVIFGDYNPGGRLPVTWYPESFTRVPMNDMSMRADPSRGYPGRTYRFYVGDRIYGFGHGLSYTKYAYELLSVPNKLILSGSLKAESRKKYLSQQKGYRLDYIHIDEVAYCDSLIFHVEVSVMNHGDMDGSHVVMLFSRVPNFFKGAPEKQLIGFDRVHTKSYRSTQTKIMVDPCKHLSIANENGKRTMPLGDHTLMLGDLEHIVSIEG</sequence>
<organism evidence="9 10">
    <name type="scientific">Actinidia chinensis var. chinensis</name>
    <name type="common">Chinese soft-hair kiwi</name>
    <dbReference type="NCBI Taxonomy" id="1590841"/>
    <lineage>
        <taxon>Eukaryota</taxon>
        <taxon>Viridiplantae</taxon>
        <taxon>Streptophyta</taxon>
        <taxon>Embryophyta</taxon>
        <taxon>Tracheophyta</taxon>
        <taxon>Spermatophyta</taxon>
        <taxon>Magnoliopsida</taxon>
        <taxon>eudicotyledons</taxon>
        <taxon>Gunneridae</taxon>
        <taxon>Pentapetalae</taxon>
        <taxon>asterids</taxon>
        <taxon>Ericales</taxon>
        <taxon>Actinidiaceae</taxon>
        <taxon>Actinidia</taxon>
    </lineage>
</organism>
<dbReference type="GO" id="GO:0031222">
    <property type="term" value="P:arabinan catabolic process"/>
    <property type="evidence" value="ECO:0007669"/>
    <property type="project" value="TreeGrafter"/>
</dbReference>
<keyword evidence="5" id="KW-0325">Glycoprotein</keyword>
<dbReference type="InterPro" id="IPR026891">
    <property type="entry name" value="Fn3-like"/>
</dbReference>
<dbReference type="InterPro" id="IPR017853">
    <property type="entry name" value="GH"/>
</dbReference>
<dbReference type="InParanoid" id="A0A2R6RKT0"/>
<keyword evidence="3 7" id="KW-0732">Signal</keyword>
<dbReference type="OMA" id="HMAIGTT"/>
<dbReference type="SMART" id="SM01217">
    <property type="entry name" value="Fn3_like"/>
    <property type="match status" value="1"/>
</dbReference>
<evidence type="ECO:0000256" key="4">
    <source>
        <dbReference type="ARBA" id="ARBA00022801"/>
    </source>
</evidence>
<evidence type="ECO:0000256" key="3">
    <source>
        <dbReference type="ARBA" id="ARBA00022729"/>
    </source>
</evidence>
<dbReference type="InterPro" id="IPR044993">
    <property type="entry name" value="BXL"/>
</dbReference>
<dbReference type="Pfam" id="PF00933">
    <property type="entry name" value="Glyco_hydro_3"/>
    <property type="match status" value="1"/>
</dbReference>
<evidence type="ECO:0000313" key="10">
    <source>
        <dbReference type="Proteomes" id="UP000241394"/>
    </source>
</evidence>
<proteinExistence type="predicted"/>
<evidence type="ECO:0000256" key="1">
    <source>
        <dbReference type="ARBA" id="ARBA00004613"/>
    </source>
</evidence>
<dbReference type="Gene3D" id="3.40.50.1700">
    <property type="entry name" value="Glycoside hydrolase family 3 C-terminal domain"/>
    <property type="match status" value="1"/>
</dbReference>
<dbReference type="FunFam" id="3.20.20.300:FF:000004">
    <property type="entry name" value="probable beta-D-xylosidase 7"/>
    <property type="match status" value="1"/>
</dbReference>
<dbReference type="PANTHER" id="PTHR42721">
    <property type="entry name" value="SUGAR HYDROLASE-RELATED"/>
    <property type="match status" value="1"/>
</dbReference>
<dbReference type="PANTHER" id="PTHR42721:SF1">
    <property type="entry name" value="BETA-D-XYLOSIDASE 6-RELATED"/>
    <property type="match status" value="1"/>
</dbReference>
<reference evidence="10" key="2">
    <citation type="journal article" date="2018" name="BMC Genomics">
        <title>A manually annotated Actinidia chinensis var. chinensis (kiwifruit) genome highlights the challenges associated with draft genomes and gene prediction in plants.</title>
        <authorList>
            <person name="Pilkington S.M."/>
            <person name="Crowhurst R."/>
            <person name="Hilario E."/>
            <person name="Nardozza S."/>
            <person name="Fraser L."/>
            <person name="Peng Y."/>
            <person name="Gunaseelan K."/>
            <person name="Simpson R."/>
            <person name="Tahir J."/>
            <person name="Deroles S.C."/>
            <person name="Templeton K."/>
            <person name="Luo Z."/>
            <person name="Davy M."/>
            <person name="Cheng C."/>
            <person name="McNeilage M."/>
            <person name="Scaglione D."/>
            <person name="Liu Y."/>
            <person name="Zhang Q."/>
            <person name="Datson P."/>
            <person name="De Silva N."/>
            <person name="Gardiner S.E."/>
            <person name="Bassett H."/>
            <person name="Chagne D."/>
            <person name="McCallum J."/>
            <person name="Dzierzon H."/>
            <person name="Deng C."/>
            <person name="Wang Y.Y."/>
            <person name="Barron L."/>
            <person name="Manako K."/>
            <person name="Bowen J."/>
            <person name="Foster T.M."/>
            <person name="Erridge Z.A."/>
            <person name="Tiffin H."/>
            <person name="Waite C.N."/>
            <person name="Davies K.M."/>
            <person name="Grierson E.P."/>
            <person name="Laing W.A."/>
            <person name="Kirk R."/>
            <person name="Chen X."/>
            <person name="Wood M."/>
            <person name="Montefiori M."/>
            <person name="Brummell D.A."/>
            <person name="Schwinn K.E."/>
            <person name="Catanach A."/>
            <person name="Fullerton C."/>
            <person name="Li D."/>
            <person name="Meiyalaghan S."/>
            <person name="Nieuwenhuizen N."/>
            <person name="Read N."/>
            <person name="Prakash R."/>
            <person name="Hunter D."/>
            <person name="Zhang H."/>
            <person name="McKenzie M."/>
            <person name="Knabel M."/>
            <person name="Harris A."/>
            <person name="Allan A.C."/>
            <person name="Gleave A."/>
            <person name="Chen A."/>
            <person name="Janssen B.J."/>
            <person name="Plunkett B."/>
            <person name="Ampomah-Dwamena C."/>
            <person name="Voogd C."/>
            <person name="Leif D."/>
            <person name="Lafferty D."/>
            <person name="Souleyre E.J.F."/>
            <person name="Varkonyi-Gasic E."/>
            <person name="Gambi F."/>
            <person name="Hanley J."/>
            <person name="Yao J.L."/>
            <person name="Cheung J."/>
            <person name="David K.M."/>
            <person name="Warren B."/>
            <person name="Marsh K."/>
            <person name="Snowden K.C."/>
            <person name="Lin-Wang K."/>
            <person name="Brian L."/>
            <person name="Martinez-Sanchez M."/>
            <person name="Wang M."/>
            <person name="Ileperuma N."/>
            <person name="Macnee N."/>
            <person name="Campin R."/>
            <person name="McAtee P."/>
            <person name="Drummond R.S.M."/>
            <person name="Espley R.V."/>
            <person name="Ireland H.S."/>
            <person name="Wu R."/>
            <person name="Atkinson R.G."/>
            <person name="Karunairetnam S."/>
            <person name="Bulley S."/>
            <person name="Chunkath S."/>
            <person name="Hanley Z."/>
            <person name="Storey R."/>
            <person name="Thrimawithana A.H."/>
            <person name="Thomson S."/>
            <person name="David C."/>
            <person name="Testolin R."/>
            <person name="Huang H."/>
            <person name="Hellens R.P."/>
            <person name="Schaffer R.J."/>
        </authorList>
    </citation>
    <scope>NUCLEOTIDE SEQUENCE [LARGE SCALE GENOMIC DNA]</scope>
    <source>
        <strain evidence="10">cv. Red5</strain>
    </source>
</reference>
<dbReference type="InterPro" id="IPR002772">
    <property type="entry name" value="Glyco_hydro_3_C"/>
</dbReference>
<dbReference type="STRING" id="1590841.A0A2R6RKT0"/>
<dbReference type="GO" id="GO:0005576">
    <property type="term" value="C:extracellular region"/>
    <property type="evidence" value="ECO:0007669"/>
    <property type="project" value="UniProtKB-SubCell"/>
</dbReference>
<feature type="chain" id="PRO_5015314852" evidence="7">
    <location>
        <begin position="28"/>
        <end position="800"/>
    </location>
</feature>
<keyword evidence="4" id="KW-0378">Hydrolase</keyword>
<evidence type="ECO:0000256" key="6">
    <source>
        <dbReference type="ARBA" id="ARBA00023295"/>
    </source>
</evidence>
<evidence type="ECO:0000256" key="2">
    <source>
        <dbReference type="ARBA" id="ARBA00022525"/>
    </source>
</evidence>
<dbReference type="AlphaFoldDB" id="A0A2R6RKT0"/>
<feature type="domain" description="Fibronectin type III-like" evidence="8">
    <location>
        <begin position="723"/>
        <end position="793"/>
    </location>
</feature>
<dbReference type="InterPro" id="IPR036962">
    <property type="entry name" value="Glyco_hydro_3_N_sf"/>
</dbReference>
<comment type="subcellular location">
    <subcellularLocation>
        <location evidence="1">Secreted</location>
    </subcellularLocation>
</comment>
<dbReference type="Gramene" id="PSS30636">
    <property type="protein sequence ID" value="PSS30636"/>
    <property type="gene ID" value="CEY00_Acc05922"/>
</dbReference>
<comment type="caution">
    <text evidence="9">The sequence shown here is derived from an EMBL/GenBank/DDBJ whole genome shotgun (WGS) entry which is preliminary data.</text>
</comment>
<evidence type="ECO:0000256" key="5">
    <source>
        <dbReference type="ARBA" id="ARBA00023180"/>
    </source>
</evidence>
<dbReference type="EMBL" id="NKQK01000005">
    <property type="protein sequence ID" value="PSS30636.1"/>
    <property type="molecule type" value="Genomic_DNA"/>
</dbReference>
<evidence type="ECO:0000313" key="9">
    <source>
        <dbReference type="EMBL" id="PSS30636.1"/>
    </source>
</evidence>
<dbReference type="InterPro" id="IPR036881">
    <property type="entry name" value="Glyco_hydro_3_C_sf"/>
</dbReference>
<dbReference type="Gene3D" id="2.60.40.10">
    <property type="entry name" value="Immunoglobulins"/>
    <property type="match status" value="1"/>
</dbReference>
<keyword evidence="10" id="KW-1185">Reference proteome</keyword>
<dbReference type="Pfam" id="PF14310">
    <property type="entry name" value="Fn3-like"/>
    <property type="match status" value="1"/>
</dbReference>
<feature type="signal peptide" evidence="7">
    <location>
        <begin position="1"/>
        <end position="27"/>
    </location>
</feature>
<dbReference type="Proteomes" id="UP000241394">
    <property type="component" value="Chromosome LG5"/>
</dbReference>
<protein>
    <submittedName>
        <fullName evidence="9">Beta-D-xylosidase</fullName>
    </submittedName>
</protein>
<name>A0A2R6RKT0_ACTCC</name>
<dbReference type="GO" id="GO:0009044">
    <property type="term" value="F:xylan 1,4-beta-xylosidase activity"/>
    <property type="evidence" value="ECO:0007669"/>
    <property type="project" value="InterPro"/>
</dbReference>
<dbReference type="InterPro" id="IPR013783">
    <property type="entry name" value="Ig-like_fold"/>
</dbReference>
<dbReference type="Pfam" id="PF01915">
    <property type="entry name" value="Glyco_hydro_3_C"/>
    <property type="match status" value="1"/>
</dbReference>
<evidence type="ECO:0000256" key="7">
    <source>
        <dbReference type="SAM" id="SignalP"/>
    </source>
</evidence>
<dbReference type="Gene3D" id="3.20.20.300">
    <property type="entry name" value="Glycoside hydrolase, family 3, N-terminal domain"/>
    <property type="match status" value="1"/>
</dbReference>
<dbReference type="GO" id="GO:0045493">
    <property type="term" value="P:xylan catabolic process"/>
    <property type="evidence" value="ECO:0007669"/>
    <property type="project" value="InterPro"/>
</dbReference>
<dbReference type="SUPFAM" id="SSF51445">
    <property type="entry name" value="(Trans)glycosidases"/>
    <property type="match status" value="1"/>
</dbReference>
<dbReference type="GO" id="GO:0046556">
    <property type="term" value="F:alpha-L-arabinofuranosidase activity"/>
    <property type="evidence" value="ECO:0007669"/>
    <property type="project" value="TreeGrafter"/>
</dbReference>
<dbReference type="OrthoDB" id="47059at2759"/>